<evidence type="ECO:0000259" key="12">
    <source>
        <dbReference type="Pfam" id="PF05430"/>
    </source>
</evidence>
<dbReference type="InterPro" id="IPR047785">
    <property type="entry name" value="tRNA_MNMC2"/>
</dbReference>
<keyword evidence="14" id="KW-1185">Reference proteome</keyword>
<keyword evidence="5 10" id="KW-0949">S-adenosyl-L-methionine</keyword>
<proteinExistence type="inferred from homology"/>
<dbReference type="SUPFAM" id="SSF51905">
    <property type="entry name" value="FAD/NAD(P)-binding domain"/>
    <property type="match status" value="1"/>
</dbReference>
<dbReference type="Proteomes" id="UP001204851">
    <property type="component" value="Unassembled WGS sequence"/>
</dbReference>
<dbReference type="InterPro" id="IPR017610">
    <property type="entry name" value="tRNA_S-uridine_synth_MnmC_C"/>
</dbReference>
<comment type="caution">
    <text evidence="13">The sequence shown here is derived from an EMBL/GenBank/DDBJ whole genome shotgun (WGS) entry which is preliminary data.</text>
</comment>
<name>A0ABT1BKT3_9BURK</name>
<dbReference type="EMBL" id="JAMXMC010000004">
    <property type="protein sequence ID" value="MCO5976723.1"/>
    <property type="molecule type" value="Genomic_DNA"/>
</dbReference>
<comment type="catalytic activity">
    <reaction evidence="10">
        <text>5-aminomethyl-2-thiouridine(34) in tRNA + S-adenosyl-L-methionine = 5-methylaminomethyl-2-thiouridine(34) in tRNA + S-adenosyl-L-homocysteine + H(+)</text>
        <dbReference type="Rhea" id="RHEA:19569"/>
        <dbReference type="Rhea" id="RHEA-COMP:10195"/>
        <dbReference type="Rhea" id="RHEA-COMP:10197"/>
        <dbReference type="ChEBI" id="CHEBI:15378"/>
        <dbReference type="ChEBI" id="CHEBI:57856"/>
        <dbReference type="ChEBI" id="CHEBI:59789"/>
        <dbReference type="ChEBI" id="CHEBI:74454"/>
        <dbReference type="ChEBI" id="CHEBI:74455"/>
        <dbReference type="EC" id="2.1.1.61"/>
    </reaction>
</comment>
<dbReference type="InterPro" id="IPR029063">
    <property type="entry name" value="SAM-dependent_MTases_sf"/>
</dbReference>
<dbReference type="Pfam" id="PF05430">
    <property type="entry name" value="Methyltransf_30"/>
    <property type="match status" value="1"/>
</dbReference>
<evidence type="ECO:0000313" key="13">
    <source>
        <dbReference type="EMBL" id="MCO5976723.1"/>
    </source>
</evidence>
<evidence type="ECO:0000256" key="3">
    <source>
        <dbReference type="ARBA" id="ARBA00022630"/>
    </source>
</evidence>
<comment type="similarity">
    <text evidence="10">In the N-terminal section; belongs to the methyltransferase superfamily. tRNA (mnm(5)s(2)U34)-methyltransferase family.</text>
</comment>
<sequence length="684" mass="71993">MKTEAIVEAQIDFDHPGHDGLAWAPGFQDVYHARDGAFAQARHVFLQGNGLPGRWQGRDRFVILETGFGLGNNFLATWAAWRDDPQRCERLVFVSIEKHPPRREDLARAHAASPAPALAAQLLTQWPPATPDLHVLDFEDGRVRLLLALGDVATWWPELSGQVDACYLDGFAPAQNPAMWDAHLLRHATRLGTPDVTAATWSIARAVRDGLQGAGFALERAPGFGSKRDMLVARRHPRPAQALASSIPPGRRAAVQAHSALVVGAGLAGAAAARALAAQGLSVTVLERHAAPAQETSGNRAGLFHGVAHAHDGVHAQLLRAAALRAHQLIAPLVARGVVAGNPEGLWRGGGDPADWAQLQAAVRALGLPAAYLQPLSRDEAAEPLGLAPAGPGWWYPQGGWACPADLVRAWLDSPGVTVQSQQDVQALAPREGGGWQALGATEASGPAAVLAEADVVVVAGAADGLALLRRWTGVDDWPRVRSRGQVSCLSAELAAALDLPAPRHPLASGGYGIGLPDEAGGGLLCGATSQPDDEDPALRLADHLSNVGQWGRLLGRTPDTEEQARRDTLLATAMEQGALTGRVGWRLACGDRLPLVGPVPLPATQREGAHRQEQPRMVPRVPGLYVLSALGSRGITLAPLLGEVLAAWITGAPVPLASSLMDAIDPARFIARAARAASRTATD</sequence>
<dbReference type="PANTHER" id="PTHR13847:SF283">
    <property type="entry name" value="TRNA 5-METHYLAMINOMETHYL-2-THIOURIDINE BIOSYNTHESIS BIFUNCTIONAL PROTEIN MNMC"/>
    <property type="match status" value="1"/>
</dbReference>
<evidence type="ECO:0000256" key="7">
    <source>
        <dbReference type="ARBA" id="ARBA00022827"/>
    </source>
</evidence>
<evidence type="ECO:0000256" key="9">
    <source>
        <dbReference type="ARBA" id="ARBA00023268"/>
    </source>
</evidence>
<comment type="function">
    <text evidence="10">Catalyzes the last two steps in the biosynthesis of 5-methylaminomethyl-2-thiouridine (mnm(5)s(2)U) at the wobble position (U34) in tRNA. Catalyzes the FAD-dependent demodification of cmnm(5)s(2)U34 to nm(5)s(2)U34, followed by the transfer of a methyl group from S-adenosyl-L-methionine to nm(5)s(2)U34, to form mnm(5)s(2)U34.</text>
</comment>
<accession>A0ABT1BKT3</accession>
<keyword evidence="7 10" id="KW-0274">FAD</keyword>
<comment type="cofactor">
    <cofactor evidence="10">
        <name>FAD</name>
        <dbReference type="ChEBI" id="CHEBI:57692"/>
    </cofactor>
</comment>
<comment type="similarity">
    <text evidence="10">In the C-terminal section; belongs to the DAO family.</text>
</comment>
<evidence type="ECO:0000256" key="5">
    <source>
        <dbReference type="ARBA" id="ARBA00022691"/>
    </source>
</evidence>
<evidence type="ECO:0000256" key="6">
    <source>
        <dbReference type="ARBA" id="ARBA00022694"/>
    </source>
</evidence>
<dbReference type="InterPro" id="IPR006076">
    <property type="entry name" value="FAD-dep_OxRdtase"/>
</dbReference>
<dbReference type="EC" id="2.1.1.61" evidence="10"/>
<evidence type="ECO:0000256" key="1">
    <source>
        <dbReference type="ARBA" id="ARBA00022490"/>
    </source>
</evidence>
<feature type="domain" description="FAD dependent oxidoreductase" evidence="11">
    <location>
        <begin position="261"/>
        <end position="649"/>
    </location>
</feature>
<dbReference type="NCBIfam" id="NF033855">
    <property type="entry name" value="tRNA_MNMC2"/>
    <property type="match status" value="1"/>
</dbReference>
<dbReference type="NCBIfam" id="TIGR03197">
    <property type="entry name" value="MnmC_Cterm"/>
    <property type="match status" value="1"/>
</dbReference>
<dbReference type="RefSeq" id="WP_252769177.1">
    <property type="nucleotide sequence ID" value="NZ_JAMXMC010000004.1"/>
</dbReference>
<keyword evidence="8 10" id="KW-0560">Oxidoreductase</keyword>
<comment type="subcellular location">
    <subcellularLocation>
        <location evidence="10">Cytoplasm</location>
    </subcellularLocation>
</comment>
<feature type="domain" description="MnmC-like methyltransferase" evidence="12">
    <location>
        <begin position="117"/>
        <end position="234"/>
    </location>
</feature>
<dbReference type="InterPro" id="IPR023032">
    <property type="entry name" value="tRNA_MAMT_biosynth_bifunc_MnmC"/>
</dbReference>
<evidence type="ECO:0000256" key="2">
    <source>
        <dbReference type="ARBA" id="ARBA00022603"/>
    </source>
</evidence>
<dbReference type="GO" id="GO:0004808">
    <property type="term" value="F:tRNA (5-methylaminomethyl-2-thiouridylate)(34)-methyltransferase activity"/>
    <property type="evidence" value="ECO:0007669"/>
    <property type="project" value="UniProtKB-EC"/>
</dbReference>
<dbReference type="GO" id="GO:0032259">
    <property type="term" value="P:methylation"/>
    <property type="evidence" value="ECO:0007669"/>
    <property type="project" value="UniProtKB-KW"/>
</dbReference>
<evidence type="ECO:0000256" key="8">
    <source>
        <dbReference type="ARBA" id="ARBA00023002"/>
    </source>
</evidence>
<dbReference type="Pfam" id="PF01266">
    <property type="entry name" value="DAO"/>
    <property type="match status" value="1"/>
</dbReference>
<dbReference type="HAMAP" id="MF_01102">
    <property type="entry name" value="MnmC"/>
    <property type="match status" value="1"/>
</dbReference>
<keyword evidence="6 10" id="KW-0819">tRNA processing</keyword>
<keyword evidence="9 10" id="KW-0511">Multifunctional enzyme</keyword>
<feature type="region of interest" description="FAD-dependent cmnm(5)s(2)U34 oxidoreductase" evidence="10">
    <location>
        <begin position="263"/>
        <end position="684"/>
    </location>
</feature>
<evidence type="ECO:0000256" key="4">
    <source>
        <dbReference type="ARBA" id="ARBA00022679"/>
    </source>
</evidence>
<dbReference type="InterPro" id="IPR036188">
    <property type="entry name" value="FAD/NAD-bd_sf"/>
</dbReference>
<feature type="region of interest" description="tRNA (mnm(5)s(2)U34)-methyltransferase" evidence="10">
    <location>
        <begin position="1"/>
        <end position="236"/>
    </location>
</feature>
<keyword evidence="2 10" id="KW-0489">Methyltransferase</keyword>
<dbReference type="Gene3D" id="3.40.50.150">
    <property type="entry name" value="Vaccinia Virus protein VP39"/>
    <property type="match status" value="1"/>
</dbReference>
<dbReference type="Gene3D" id="3.30.9.10">
    <property type="entry name" value="D-Amino Acid Oxidase, subunit A, domain 2"/>
    <property type="match status" value="1"/>
</dbReference>
<evidence type="ECO:0000256" key="10">
    <source>
        <dbReference type="HAMAP-Rule" id="MF_01102"/>
    </source>
</evidence>
<keyword evidence="4 10" id="KW-0808">Transferase</keyword>
<reference evidence="13 14" key="1">
    <citation type="submission" date="2022-06" db="EMBL/GenBank/DDBJ databases">
        <title>Ideonella sp. NS12-5 Genome sequencing and assembly.</title>
        <authorList>
            <person name="Jung Y."/>
        </authorList>
    </citation>
    <scope>NUCLEOTIDE SEQUENCE [LARGE SCALE GENOMIC DNA]</scope>
    <source>
        <strain evidence="13 14">NS12-5</strain>
    </source>
</reference>
<dbReference type="EC" id="1.5.-.-" evidence="10"/>
<protein>
    <recommendedName>
        <fullName evidence="10">tRNA 5-methylaminomethyl-2-thiouridine biosynthesis bifunctional protein MnmC</fullName>
        <shortName evidence="10">tRNA mnm(5)s(2)U biosynthesis bifunctional protein</shortName>
    </recommendedName>
    <domain>
        <recommendedName>
            <fullName evidence="10">tRNA (mnm(5)s(2)U34)-methyltransferase</fullName>
            <ecNumber evidence="10">2.1.1.61</ecNumber>
        </recommendedName>
    </domain>
    <domain>
        <recommendedName>
            <fullName evidence="10">FAD-dependent cmnm(5)s(2)U34 oxidoreductase</fullName>
            <ecNumber evidence="10">1.5.-.-</ecNumber>
        </recommendedName>
    </domain>
</protein>
<dbReference type="InterPro" id="IPR008471">
    <property type="entry name" value="MnmC-like_methylTransf"/>
</dbReference>
<evidence type="ECO:0000313" key="14">
    <source>
        <dbReference type="Proteomes" id="UP001204851"/>
    </source>
</evidence>
<evidence type="ECO:0000259" key="11">
    <source>
        <dbReference type="Pfam" id="PF01266"/>
    </source>
</evidence>
<organism evidence="13 14">
    <name type="scientific">Ideonella oryzae</name>
    <dbReference type="NCBI Taxonomy" id="2937441"/>
    <lineage>
        <taxon>Bacteria</taxon>
        <taxon>Pseudomonadati</taxon>
        <taxon>Pseudomonadota</taxon>
        <taxon>Betaproteobacteria</taxon>
        <taxon>Burkholderiales</taxon>
        <taxon>Sphaerotilaceae</taxon>
        <taxon>Ideonella</taxon>
    </lineage>
</organism>
<keyword evidence="3 10" id="KW-0285">Flavoprotein</keyword>
<gene>
    <name evidence="10 13" type="primary">mnmC</name>
    <name evidence="13" type="ORF">M0L44_08380</name>
</gene>
<dbReference type="PANTHER" id="PTHR13847">
    <property type="entry name" value="SARCOSINE DEHYDROGENASE-RELATED"/>
    <property type="match status" value="1"/>
</dbReference>
<keyword evidence="1 10" id="KW-0963">Cytoplasm</keyword>
<dbReference type="Gene3D" id="3.50.50.60">
    <property type="entry name" value="FAD/NAD(P)-binding domain"/>
    <property type="match status" value="1"/>
</dbReference>